<evidence type="ECO:0000313" key="2">
    <source>
        <dbReference type="EMBL" id="PMD26839.1"/>
    </source>
</evidence>
<protein>
    <recommendedName>
        <fullName evidence="1">Heterokaryon incompatibility domain-containing protein</fullName>
    </recommendedName>
</protein>
<dbReference type="EMBL" id="KZ613467">
    <property type="protein sequence ID" value="PMD26839.1"/>
    <property type="molecule type" value="Genomic_DNA"/>
</dbReference>
<dbReference type="OrthoDB" id="3598674at2759"/>
<gene>
    <name evidence="2" type="ORF">NA56DRAFT_562728</name>
</gene>
<dbReference type="PANTHER" id="PTHR24148">
    <property type="entry name" value="ANKYRIN REPEAT DOMAIN-CONTAINING PROTEIN 39 HOMOLOG-RELATED"/>
    <property type="match status" value="1"/>
</dbReference>
<evidence type="ECO:0000259" key="1">
    <source>
        <dbReference type="Pfam" id="PF06985"/>
    </source>
</evidence>
<reference evidence="2 3" key="1">
    <citation type="submission" date="2016-05" db="EMBL/GenBank/DDBJ databases">
        <title>A degradative enzymes factory behind the ericoid mycorrhizal symbiosis.</title>
        <authorList>
            <consortium name="DOE Joint Genome Institute"/>
            <person name="Martino E."/>
            <person name="Morin E."/>
            <person name="Grelet G."/>
            <person name="Kuo A."/>
            <person name="Kohler A."/>
            <person name="Daghino S."/>
            <person name="Barry K."/>
            <person name="Choi C."/>
            <person name="Cichocki N."/>
            <person name="Clum A."/>
            <person name="Copeland A."/>
            <person name="Hainaut M."/>
            <person name="Haridas S."/>
            <person name="Labutti K."/>
            <person name="Lindquist E."/>
            <person name="Lipzen A."/>
            <person name="Khouja H.-R."/>
            <person name="Murat C."/>
            <person name="Ohm R."/>
            <person name="Olson A."/>
            <person name="Spatafora J."/>
            <person name="Veneault-Fourrey C."/>
            <person name="Henrissat B."/>
            <person name="Grigoriev I."/>
            <person name="Martin F."/>
            <person name="Perotto S."/>
        </authorList>
    </citation>
    <scope>NUCLEOTIDE SEQUENCE [LARGE SCALE GENOMIC DNA]</scope>
    <source>
        <strain evidence="2 3">UAMH 7357</strain>
    </source>
</reference>
<name>A0A2J6QKR7_9HELO</name>
<proteinExistence type="predicted"/>
<keyword evidence="3" id="KW-1185">Reference proteome</keyword>
<feature type="domain" description="Heterokaryon incompatibility" evidence="1">
    <location>
        <begin position="49"/>
        <end position="146"/>
    </location>
</feature>
<dbReference type="AlphaFoldDB" id="A0A2J6QKR7"/>
<accession>A0A2J6QKR7</accession>
<dbReference type="STRING" id="1745343.A0A2J6QKR7"/>
<dbReference type="Proteomes" id="UP000235672">
    <property type="component" value="Unassembled WGS sequence"/>
</dbReference>
<dbReference type="Pfam" id="PF06985">
    <property type="entry name" value="HET"/>
    <property type="match status" value="1"/>
</dbReference>
<dbReference type="PANTHER" id="PTHR24148:SF64">
    <property type="entry name" value="HETEROKARYON INCOMPATIBILITY DOMAIN-CONTAINING PROTEIN"/>
    <property type="match status" value="1"/>
</dbReference>
<organism evidence="2 3">
    <name type="scientific">Hyaloscypha hepaticicola</name>
    <dbReference type="NCBI Taxonomy" id="2082293"/>
    <lineage>
        <taxon>Eukaryota</taxon>
        <taxon>Fungi</taxon>
        <taxon>Dikarya</taxon>
        <taxon>Ascomycota</taxon>
        <taxon>Pezizomycotina</taxon>
        <taxon>Leotiomycetes</taxon>
        <taxon>Helotiales</taxon>
        <taxon>Hyaloscyphaceae</taxon>
        <taxon>Hyaloscypha</taxon>
    </lineage>
</organism>
<evidence type="ECO:0000313" key="3">
    <source>
        <dbReference type="Proteomes" id="UP000235672"/>
    </source>
</evidence>
<dbReference type="InterPro" id="IPR010730">
    <property type="entry name" value="HET"/>
</dbReference>
<sequence length="167" mass="18555">MSSRAIPYTYQSLSKDPDEIRLLWLMPSSTSGGLEIEIINVSFSAPPAYEALSYAWGSSERPYRATPAQSSYLAISHNLSIALQHITLSEQPRCLWIDAICINQDDIPERSEQVKKMASIYSRAQQVILWLGEESDQSTLAFKTLSKLGDGVGILAMGRRKTFPLTA</sequence>
<dbReference type="InterPro" id="IPR052895">
    <property type="entry name" value="HetReg/Transcr_Mod"/>
</dbReference>